<name>A0A1A8WGN9_PLAOA</name>
<evidence type="ECO:0008006" key="3">
    <source>
        <dbReference type="Google" id="ProtNLM"/>
    </source>
</evidence>
<evidence type="ECO:0000313" key="1">
    <source>
        <dbReference type="EMBL" id="SBS90361.1"/>
    </source>
</evidence>
<dbReference type="EMBL" id="FLQU01000923">
    <property type="protein sequence ID" value="SBS90361.1"/>
    <property type="molecule type" value="Genomic_DNA"/>
</dbReference>
<dbReference type="Proteomes" id="UP000078560">
    <property type="component" value="Unassembled WGS sequence"/>
</dbReference>
<reference evidence="2" key="1">
    <citation type="submission" date="2016-05" db="EMBL/GenBank/DDBJ databases">
        <authorList>
            <person name="Naeem Raeece"/>
        </authorList>
    </citation>
    <scope>NUCLEOTIDE SEQUENCE [LARGE SCALE GENOMIC DNA]</scope>
</reference>
<sequence length="115" mass="13778">MTKFLPSKKYKNQLENGIKYSDIEKNMEIDKLITNLEFWSTTFPVHLGKYIDNHMDEWSKNNIKKRYIDYFKNIISEINRDNCNEIKNYIEEQIKEIGPIYASSDTKYSGIIGYY</sequence>
<evidence type="ECO:0000313" key="2">
    <source>
        <dbReference type="Proteomes" id="UP000078560"/>
    </source>
</evidence>
<gene>
    <name evidence="1" type="ORF">POVCU2_0060930</name>
</gene>
<organism evidence="1 2">
    <name type="scientific">Plasmodium ovale curtisi</name>
    <dbReference type="NCBI Taxonomy" id="864141"/>
    <lineage>
        <taxon>Eukaryota</taxon>
        <taxon>Sar</taxon>
        <taxon>Alveolata</taxon>
        <taxon>Apicomplexa</taxon>
        <taxon>Aconoidasida</taxon>
        <taxon>Haemosporida</taxon>
        <taxon>Plasmodiidae</taxon>
        <taxon>Plasmodium</taxon>
        <taxon>Plasmodium (Plasmodium)</taxon>
    </lineage>
</organism>
<accession>A0A1A8WGN9</accession>
<dbReference type="AlphaFoldDB" id="A0A1A8WGN9"/>
<proteinExistence type="predicted"/>
<protein>
    <recommendedName>
        <fullName evidence="3">PIR Superfamily Protein</fullName>
    </recommendedName>
</protein>